<dbReference type="InterPro" id="IPR029238">
    <property type="entry name" value="Shadoo"/>
</dbReference>
<dbReference type="GO" id="GO:0005886">
    <property type="term" value="C:plasma membrane"/>
    <property type="evidence" value="ECO:0007669"/>
    <property type="project" value="UniProtKB-SubCell"/>
</dbReference>
<proteinExistence type="inferred from homology"/>
<comment type="caution">
    <text evidence="13">The sequence shown here is derived from an EMBL/GenBank/DDBJ whole genome shotgun (WGS) entry which is preliminary data.</text>
</comment>
<feature type="compositionally biased region" description="Gly residues" evidence="12">
    <location>
        <begin position="17"/>
        <end position="27"/>
    </location>
</feature>
<evidence type="ECO:0000256" key="1">
    <source>
        <dbReference type="ARBA" id="ARBA00004609"/>
    </source>
</evidence>
<keyword evidence="10" id="KW-0325">Glycoprotein</keyword>
<evidence type="ECO:0000256" key="8">
    <source>
        <dbReference type="ARBA" id="ARBA00023087"/>
    </source>
</evidence>
<name>A0A8T1S6I1_CHESE</name>
<evidence type="ECO:0000256" key="5">
    <source>
        <dbReference type="ARBA" id="ARBA00022622"/>
    </source>
</evidence>
<evidence type="ECO:0000256" key="12">
    <source>
        <dbReference type="SAM" id="MobiDB-lite"/>
    </source>
</evidence>
<dbReference type="PANTHER" id="PTHR28552">
    <property type="entry name" value="SHADOW OF PRION PROTEIN"/>
    <property type="match status" value="1"/>
</dbReference>
<dbReference type="AlphaFoldDB" id="A0A8T1S6I1"/>
<dbReference type="GO" id="GO:0005634">
    <property type="term" value="C:nucleus"/>
    <property type="evidence" value="ECO:0007669"/>
    <property type="project" value="TreeGrafter"/>
</dbReference>
<keyword evidence="6" id="KW-0640">Prion</keyword>
<feature type="region of interest" description="Disordered" evidence="12">
    <location>
        <begin position="1"/>
        <end position="81"/>
    </location>
</feature>
<evidence type="ECO:0000256" key="11">
    <source>
        <dbReference type="ARBA" id="ARBA00023288"/>
    </source>
</evidence>
<evidence type="ECO:0000256" key="9">
    <source>
        <dbReference type="ARBA" id="ARBA00023136"/>
    </source>
</evidence>
<keyword evidence="8" id="KW-0034">Amyloid</keyword>
<evidence type="ECO:0000256" key="4">
    <source>
        <dbReference type="ARBA" id="ARBA00022475"/>
    </source>
</evidence>
<dbReference type="GO" id="GO:0098552">
    <property type="term" value="C:side of membrane"/>
    <property type="evidence" value="ECO:0007669"/>
    <property type="project" value="UniProtKB-KW"/>
</dbReference>
<evidence type="ECO:0000256" key="10">
    <source>
        <dbReference type="ARBA" id="ARBA00023180"/>
    </source>
</evidence>
<dbReference type="PANTHER" id="PTHR28552:SF1">
    <property type="entry name" value="SHADOW OF PRION PROTEIN"/>
    <property type="match status" value="1"/>
</dbReference>
<keyword evidence="11" id="KW-0449">Lipoprotein</keyword>
<keyword evidence="5" id="KW-0336">GPI-anchor</keyword>
<keyword evidence="9" id="KW-0472">Membrane</keyword>
<dbReference type="Proteomes" id="UP000765507">
    <property type="component" value="Unassembled WGS sequence"/>
</dbReference>
<comment type="subcellular location">
    <subcellularLocation>
        <location evidence="1">Cell membrane</location>
        <topology evidence="1">Lipid-anchor</topology>
        <topology evidence="1">GPI-anchor</topology>
    </subcellularLocation>
</comment>
<reference evidence="13 14" key="1">
    <citation type="journal article" date="2020" name="G3 (Bethesda)">
        <title>Draft Genome of the Common Snapping Turtle, Chelydra serpentina, a Model for Phenotypic Plasticity in Reptiles.</title>
        <authorList>
            <person name="Das D."/>
            <person name="Singh S.K."/>
            <person name="Bierstedt J."/>
            <person name="Erickson A."/>
            <person name="Galli G.L.J."/>
            <person name="Crossley D.A. 2nd"/>
            <person name="Rhen T."/>
        </authorList>
    </citation>
    <scope>NUCLEOTIDE SEQUENCE [LARGE SCALE GENOMIC DNA]</scope>
    <source>
        <strain evidence="13">KW</strain>
    </source>
</reference>
<dbReference type="EMBL" id="JAHGAV010000631">
    <property type="protein sequence ID" value="KAG6924285.1"/>
    <property type="molecule type" value="Genomic_DNA"/>
</dbReference>
<keyword evidence="4" id="KW-1003">Cell membrane</keyword>
<feature type="compositionally biased region" description="Low complexity" evidence="12">
    <location>
        <begin position="1"/>
        <end position="16"/>
    </location>
</feature>
<feature type="non-terminal residue" evidence="13">
    <location>
        <position position="1"/>
    </location>
</feature>
<feature type="compositionally biased region" description="Low complexity" evidence="12">
    <location>
        <begin position="28"/>
        <end position="39"/>
    </location>
</feature>
<accession>A0A8T1S6I1</accession>
<comment type="similarity">
    <text evidence="2">Belongs to the SPRN family.</text>
</comment>
<dbReference type="GO" id="GO:0006606">
    <property type="term" value="P:protein import into nucleus"/>
    <property type="evidence" value="ECO:0007669"/>
    <property type="project" value="TreeGrafter"/>
</dbReference>
<dbReference type="GO" id="GO:0003676">
    <property type="term" value="F:nucleic acid binding"/>
    <property type="evidence" value="ECO:0007669"/>
    <property type="project" value="TreeGrafter"/>
</dbReference>
<evidence type="ECO:0000313" key="13">
    <source>
        <dbReference type="EMBL" id="KAG6924285.1"/>
    </source>
</evidence>
<keyword evidence="7" id="KW-0732">Signal</keyword>
<sequence length="117" mass="11257">PANRTALPSPSSARSAGRGGVLGGAGEAGAASAAASAPGTREPSPAPGVPRARSVHRQRGAQGSWSLGRGAGPSLPGVGGSTGMKRCTATCWTLLLLAAFFCDSVTCKGGRGGARGA</sequence>
<evidence type="ECO:0000256" key="6">
    <source>
        <dbReference type="ARBA" id="ARBA00022678"/>
    </source>
</evidence>
<gene>
    <name evidence="13" type="ORF">G0U57_017925</name>
</gene>
<evidence type="ECO:0000256" key="3">
    <source>
        <dbReference type="ARBA" id="ARBA00014397"/>
    </source>
</evidence>
<keyword evidence="14" id="KW-1185">Reference proteome</keyword>
<organism evidence="13 14">
    <name type="scientific">Chelydra serpentina</name>
    <name type="common">Snapping turtle</name>
    <name type="synonym">Testudo serpentina</name>
    <dbReference type="NCBI Taxonomy" id="8475"/>
    <lineage>
        <taxon>Eukaryota</taxon>
        <taxon>Metazoa</taxon>
        <taxon>Chordata</taxon>
        <taxon>Craniata</taxon>
        <taxon>Vertebrata</taxon>
        <taxon>Euteleostomi</taxon>
        <taxon>Archelosauria</taxon>
        <taxon>Testudinata</taxon>
        <taxon>Testudines</taxon>
        <taxon>Cryptodira</taxon>
        <taxon>Durocryptodira</taxon>
        <taxon>Americhelydia</taxon>
        <taxon>Chelydroidea</taxon>
        <taxon>Chelydridae</taxon>
        <taxon>Chelydra</taxon>
    </lineage>
</organism>
<feature type="non-terminal residue" evidence="13">
    <location>
        <position position="117"/>
    </location>
</feature>
<evidence type="ECO:0000256" key="2">
    <source>
        <dbReference type="ARBA" id="ARBA00008311"/>
    </source>
</evidence>
<evidence type="ECO:0000256" key="7">
    <source>
        <dbReference type="ARBA" id="ARBA00022729"/>
    </source>
</evidence>
<protein>
    <recommendedName>
        <fullName evidence="3">Shadow of prion protein</fullName>
    </recommendedName>
</protein>
<evidence type="ECO:0000313" key="14">
    <source>
        <dbReference type="Proteomes" id="UP000765507"/>
    </source>
</evidence>